<gene>
    <name evidence="1" type="ORF">Q5716_01575</name>
</gene>
<sequence>MALTRIKLGRREDLGADCANCFGLCCVALAFSRSSDFPVDKPAGEPCLNLDDSDACRIHDRLRADGYAGCTTFDCFGAGQKVSYHTFGGRSWRHDPRLRDSMFSAFSTVRRLHELLWYLDQAIDLAPSAELVTHFGRVKGLSDGDAPALASLDVDAEYDTARPLLLSASRTIRQGHGSPTLSDRLHPGADLSGARLEGADLRGAELRGALLIGADLSNADLRWCELLGADLRGADLSGARLSSAVYLAQGQLDSARGDRRTELPDGFLRPRHWAL</sequence>
<dbReference type="Proteomes" id="UP001241072">
    <property type="component" value="Unassembled WGS sequence"/>
</dbReference>
<dbReference type="Gene3D" id="2.160.20.80">
    <property type="entry name" value="E3 ubiquitin-protein ligase SopA"/>
    <property type="match status" value="1"/>
</dbReference>
<dbReference type="EMBL" id="JAUQUB010000001">
    <property type="protein sequence ID" value="MDO7880909.1"/>
    <property type="molecule type" value="Genomic_DNA"/>
</dbReference>
<reference evidence="1 2" key="1">
    <citation type="submission" date="2023-07" db="EMBL/GenBank/DDBJ databases">
        <title>Protaetiibacter sp. nov WY-16 isolated from soil.</title>
        <authorList>
            <person name="Liu B."/>
            <person name="Wan Y."/>
        </authorList>
    </citation>
    <scope>NUCLEOTIDE SEQUENCE [LARGE SCALE GENOMIC DNA]</scope>
    <source>
        <strain evidence="1 2">WY-16</strain>
    </source>
</reference>
<protein>
    <submittedName>
        <fullName evidence="1">Pentapeptide repeat-containing protein</fullName>
    </submittedName>
</protein>
<evidence type="ECO:0000313" key="1">
    <source>
        <dbReference type="EMBL" id="MDO7880909.1"/>
    </source>
</evidence>
<proteinExistence type="predicted"/>
<accession>A0ABT9BIQ6</accession>
<dbReference type="SUPFAM" id="SSF141571">
    <property type="entry name" value="Pentapeptide repeat-like"/>
    <property type="match status" value="1"/>
</dbReference>
<dbReference type="PANTHER" id="PTHR14136:SF17">
    <property type="entry name" value="BTB_POZ DOMAIN-CONTAINING PROTEIN KCTD9"/>
    <property type="match status" value="1"/>
</dbReference>
<dbReference type="RefSeq" id="WP_305001334.1">
    <property type="nucleotide sequence ID" value="NZ_JAUQUB010000001.1"/>
</dbReference>
<dbReference type="Pfam" id="PF00805">
    <property type="entry name" value="Pentapeptide"/>
    <property type="match status" value="1"/>
</dbReference>
<dbReference type="PANTHER" id="PTHR14136">
    <property type="entry name" value="BTB_POZ DOMAIN-CONTAINING PROTEIN KCTD9"/>
    <property type="match status" value="1"/>
</dbReference>
<dbReference type="InterPro" id="IPR051082">
    <property type="entry name" value="Pentapeptide-BTB/POZ_domain"/>
</dbReference>
<dbReference type="InterPro" id="IPR001646">
    <property type="entry name" value="5peptide_repeat"/>
</dbReference>
<evidence type="ECO:0000313" key="2">
    <source>
        <dbReference type="Proteomes" id="UP001241072"/>
    </source>
</evidence>
<name>A0ABT9BIQ6_9MICO</name>
<keyword evidence="2" id="KW-1185">Reference proteome</keyword>
<organism evidence="1 2">
    <name type="scientific">Antiquaquibacter soli</name>
    <dbReference type="NCBI Taxonomy" id="3064523"/>
    <lineage>
        <taxon>Bacteria</taxon>
        <taxon>Bacillati</taxon>
        <taxon>Actinomycetota</taxon>
        <taxon>Actinomycetes</taxon>
        <taxon>Micrococcales</taxon>
        <taxon>Microbacteriaceae</taxon>
        <taxon>Antiquaquibacter</taxon>
    </lineage>
</organism>
<comment type="caution">
    <text evidence="1">The sequence shown here is derived from an EMBL/GenBank/DDBJ whole genome shotgun (WGS) entry which is preliminary data.</text>
</comment>